<dbReference type="PROSITE" id="PS00113">
    <property type="entry name" value="ADENYLATE_KINASE"/>
    <property type="match status" value="1"/>
</dbReference>
<dbReference type="GO" id="GO:0009507">
    <property type="term" value="C:chloroplast"/>
    <property type="evidence" value="ECO:0007669"/>
    <property type="project" value="UniProtKB-SubCell"/>
</dbReference>
<organism evidence="8">
    <name type="scientific">Guillardia theta</name>
    <name type="common">Cryptophyte</name>
    <name type="synonym">Cryptomonas phi</name>
    <dbReference type="NCBI Taxonomy" id="55529"/>
    <lineage>
        <taxon>Eukaryota</taxon>
        <taxon>Cryptophyceae</taxon>
        <taxon>Pyrenomonadales</taxon>
        <taxon>Geminigeraceae</taxon>
        <taxon>Guillardia</taxon>
    </lineage>
</organism>
<name>A0A7S4KQ35_GUITH</name>
<evidence type="ECO:0000256" key="3">
    <source>
        <dbReference type="ARBA" id="ARBA00022741"/>
    </source>
</evidence>
<reference evidence="8" key="1">
    <citation type="submission" date="2021-01" db="EMBL/GenBank/DDBJ databases">
        <authorList>
            <person name="Corre E."/>
            <person name="Pelletier E."/>
            <person name="Niang G."/>
            <person name="Scheremetjew M."/>
            <person name="Finn R."/>
            <person name="Kale V."/>
            <person name="Holt S."/>
            <person name="Cochrane G."/>
            <person name="Meng A."/>
            <person name="Brown T."/>
            <person name="Cohen L."/>
        </authorList>
    </citation>
    <scope>NUCLEOTIDE SEQUENCE</scope>
    <source>
        <strain evidence="8">CCMP 2712</strain>
    </source>
</reference>
<evidence type="ECO:0000256" key="1">
    <source>
        <dbReference type="ARBA" id="ARBA00004229"/>
    </source>
</evidence>
<keyword evidence="2 5" id="KW-0808">Transferase</keyword>
<comment type="subcellular location">
    <subcellularLocation>
        <location evidence="1">Plastid</location>
        <location evidence="1">Chloroplast</location>
    </subcellularLocation>
</comment>
<dbReference type="InterPro" id="IPR033690">
    <property type="entry name" value="Adenylat_kinase_CS"/>
</dbReference>
<dbReference type="GO" id="GO:0019205">
    <property type="term" value="F:nucleobase-containing compound kinase activity"/>
    <property type="evidence" value="ECO:0007669"/>
    <property type="project" value="InterPro"/>
</dbReference>
<dbReference type="GO" id="GO:0005524">
    <property type="term" value="F:ATP binding"/>
    <property type="evidence" value="ECO:0007669"/>
    <property type="project" value="InterPro"/>
</dbReference>
<accession>A0A7S4KQ35</accession>
<feature type="compositionally biased region" description="Basic and acidic residues" evidence="7">
    <location>
        <begin position="61"/>
        <end position="70"/>
    </location>
</feature>
<dbReference type="InterPro" id="IPR000850">
    <property type="entry name" value="Adenylat/UMP-CMP_kin"/>
</dbReference>
<evidence type="ECO:0000313" key="8">
    <source>
        <dbReference type="EMBL" id="CAE2301917.1"/>
    </source>
</evidence>
<evidence type="ECO:0008006" key="9">
    <source>
        <dbReference type="Google" id="ProtNLM"/>
    </source>
</evidence>
<dbReference type="HAMAP" id="MF_00235">
    <property type="entry name" value="Adenylate_kinase_Adk"/>
    <property type="match status" value="1"/>
</dbReference>
<dbReference type="PANTHER" id="PTHR23359">
    <property type="entry name" value="NUCLEOTIDE KINASE"/>
    <property type="match status" value="1"/>
</dbReference>
<feature type="compositionally biased region" description="Basic and acidic residues" evidence="7">
    <location>
        <begin position="26"/>
        <end position="40"/>
    </location>
</feature>
<protein>
    <recommendedName>
        <fullName evidence="9">Adenylate kinase</fullName>
    </recommendedName>
</protein>
<feature type="compositionally biased region" description="Basic and acidic residues" evidence="7">
    <location>
        <begin position="83"/>
        <end position="96"/>
    </location>
</feature>
<keyword evidence="3" id="KW-0547">Nucleotide-binding</keyword>
<keyword evidence="4 5" id="KW-0418">Kinase</keyword>
<dbReference type="AlphaFoldDB" id="A0A7S4KQ35"/>
<comment type="similarity">
    <text evidence="5">Belongs to the adenylate kinase family.</text>
</comment>
<dbReference type="SUPFAM" id="SSF52540">
    <property type="entry name" value="P-loop containing nucleoside triphosphate hydrolases"/>
    <property type="match status" value="1"/>
</dbReference>
<sequence>MGCAAGKPAVGNPQAGGSDAAQKDSLPGERKEEKAGDERQGTGSLPPPSRRAGEEEPTTDIDERTHDGERVGSSGQEGDETEELRHPPEVNGRDDVSDGSSVQGEDVGVGRSQARRAEVFCCLHGPPGSIKGKIAELLIKEIHLSHLSPGEAIRHSIKAQTAAGLKAQESRKLTGKVPEDVQLEVMIETLRSFDASEKTFLLDGYPRTNQQAEKLKETGIVLKRLIMVDCTDEELLRRATGRRIDPVSPTIYHLEGLVFPKPPPDILDRLVQRRDDMEDRVRQRLNQYREENEDVADHFEHVLHVDGAKEPEELLPNILVFLADS</sequence>
<dbReference type="Pfam" id="PF00406">
    <property type="entry name" value="ADK"/>
    <property type="match status" value="1"/>
</dbReference>
<dbReference type="PRINTS" id="PR00094">
    <property type="entry name" value="ADENYLTKNASE"/>
</dbReference>
<feature type="region of interest" description="Disordered" evidence="7">
    <location>
        <begin position="1"/>
        <end position="110"/>
    </location>
</feature>
<dbReference type="EMBL" id="HBKN01020950">
    <property type="protein sequence ID" value="CAE2301917.1"/>
    <property type="molecule type" value="Transcribed_RNA"/>
</dbReference>
<dbReference type="CDD" id="cd01428">
    <property type="entry name" value="ADK"/>
    <property type="match status" value="1"/>
</dbReference>
<evidence type="ECO:0000256" key="7">
    <source>
        <dbReference type="SAM" id="MobiDB-lite"/>
    </source>
</evidence>
<evidence type="ECO:0000256" key="5">
    <source>
        <dbReference type="RuleBase" id="RU003330"/>
    </source>
</evidence>
<dbReference type="InterPro" id="IPR027417">
    <property type="entry name" value="P-loop_NTPase"/>
</dbReference>
<dbReference type="Gene3D" id="3.40.50.300">
    <property type="entry name" value="P-loop containing nucleotide triphosphate hydrolases"/>
    <property type="match status" value="1"/>
</dbReference>
<evidence type="ECO:0000256" key="6">
    <source>
        <dbReference type="SAM" id="Coils"/>
    </source>
</evidence>
<keyword evidence="6" id="KW-0175">Coiled coil</keyword>
<evidence type="ECO:0000256" key="2">
    <source>
        <dbReference type="ARBA" id="ARBA00022679"/>
    </source>
</evidence>
<evidence type="ECO:0000256" key="4">
    <source>
        <dbReference type="ARBA" id="ARBA00022777"/>
    </source>
</evidence>
<dbReference type="GO" id="GO:0006139">
    <property type="term" value="P:nucleobase-containing compound metabolic process"/>
    <property type="evidence" value="ECO:0007669"/>
    <property type="project" value="InterPro"/>
</dbReference>
<feature type="coiled-coil region" evidence="6">
    <location>
        <begin position="267"/>
        <end position="298"/>
    </location>
</feature>
<gene>
    <name evidence="8" type="ORF">GTHE00462_LOCUS16459</name>
</gene>
<proteinExistence type="inferred from homology"/>